<dbReference type="GO" id="GO:0030276">
    <property type="term" value="F:clathrin binding"/>
    <property type="evidence" value="ECO:0007669"/>
    <property type="project" value="TreeGrafter"/>
</dbReference>
<dbReference type="PANTHER" id="PTHR12276">
    <property type="entry name" value="EPSIN/ENT-RELATED"/>
    <property type="match status" value="1"/>
</dbReference>
<evidence type="ECO:0000313" key="3">
    <source>
        <dbReference type="EMBL" id="PNF28160.1"/>
    </source>
</evidence>
<dbReference type="CDD" id="cd16989">
    <property type="entry name" value="ENTH_EpsinR"/>
    <property type="match status" value="1"/>
</dbReference>
<feature type="domain" description="ENTH" evidence="2">
    <location>
        <begin position="13"/>
        <end position="146"/>
    </location>
</feature>
<dbReference type="InterPro" id="IPR013809">
    <property type="entry name" value="ENTH"/>
</dbReference>
<reference evidence="3 4" key="1">
    <citation type="submission" date="2017-12" db="EMBL/GenBank/DDBJ databases">
        <title>Hemimetabolous genomes reveal molecular basis of termite eusociality.</title>
        <authorList>
            <person name="Harrison M.C."/>
            <person name="Jongepier E."/>
            <person name="Robertson H.M."/>
            <person name="Arning N."/>
            <person name="Bitard-Feildel T."/>
            <person name="Chao H."/>
            <person name="Childers C.P."/>
            <person name="Dinh H."/>
            <person name="Doddapaneni H."/>
            <person name="Dugan S."/>
            <person name="Gowin J."/>
            <person name="Greiner C."/>
            <person name="Han Y."/>
            <person name="Hu H."/>
            <person name="Hughes D.S.T."/>
            <person name="Huylmans A.-K."/>
            <person name="Kemena C."/>
            <person name="Kremer L.P.M."/>
            <person name="Lee S.L."/>
            <person name="Lopez-Ezquerra A."/>
            <person name="Mallet L."/>
            <person name="Monroy-Kuhn J.M."/>
            <person name="Moser A."/>
            <person name="Murali S.C."/>
            <person name="Muzny D.M."/>
            <person name="Otani S."/>
            <person name="Piulachs M.-D."/>
            <person name="Poelchau M."/>
            <person name="Qu J."/>
            <person name="Schaub F."/>
            <person name="Wada-Katsumata A."/>
            <person name="Worley K.C."/>
            <person name="Xie Q."/>
            <person name="Ylla G."/>
            <person name="Poulsen M."/>
            <person name="Gibbs R.A."/>
            <person name="Schal C."/>
            <person name="Richards S."/>
            <person name="Belles X."/>
            <person name="Korb J."/>
            <person name="Bornberg-Bauer E."/>
        </authorList>
    </citation>
    <scope>NUCLEOTIDE SEQUENCE [LARGE SCALE GENOMIC DNA]</scope>
    <source>
        <tissue evidence="3">Whole body</tissue>
    </source>
</reference>
<dbReference type="AlphaFoldDB" id="A0A2J7QHU4"/>
<feature type="compositionally biased region" description="Polar residues" evidence="1">
    <location>
        <begin position="335"/>
        <end position="344"/>
    </location>
</feature>
<dbReference type="Pfam" id="PF01417">
    <property type="entry name" value="ENTH"/>
    <property type="match status" value="1"/>
</dbReference>
<evidence type="ECO:0000259" key="2">
    <source>
        <dbReference type="PROSITE" id="PS50942"/>
    </source>
</evidence>
<sequence>MWKVREIADKVTNVVMNYTEIEAKVREATNDDSWGPTGALMQEVAQGTFTYEHFPEVMTMLWKRMLQDNKKNWRRTYKSLLLLNYLVRNGSERVVTSAREHIYDLRSLENYTYVDEYGKDLGINVRHKVHELIDFIQDDDKLREERKKAKKNKDKYVGMSSDAMGMRFGGSSGWDDTPRWKKDEFGDWDPDKGGGMSRGIGRHGSRSFDDMGNNSDDGDNYESDSERGTQTRRGREYRDKDSDSLDSTEKRDHNNSKPGTPARTKPSAANVKKIDLGAAAHYGKDPSSLNSSPVKARPNASQQDGGRGQGGLLGDVLGGSAASGLGDEDDFNPRASENSHSSTVGEFGDFTSAFGKPAASKTSGGDDEFADFSSVFNANVALSSNTVGSSSQELNSGAINSQAAIPSSNGNLDVSQSNADLLSGLGGVFSSVQPTPLANNSAHSAVLLTTNHNLSPLEATYTSPATERSHELEGNVQLETSAQGQEGHSPSSPEADNPCSKMPNENAEHLYQFAREFKMSPQNIMEQNVEGREMSVVTSNVTVNSKICEVVSSL</sequence>
<dbReference type="FunFam" id="1.25.40.90:FF:000006">
    <property type="entry name" value="Clathrin interactor 1"/>
    <property type="match status" value="1"/>
</dbReference>
<name>A0A2J7QHU4_9NEOP</name>
<organism evidence="3 4">
    <name type="scientific">Cryptotermes secundus</name>
    <dbReference type="NCBI Taxonomy" id="105785"/>
    <lineage>
        <taxon>Eukaryota</taxon>
        <taxon>Metazoa</taxon>
        <taxon>Ecdysozoa</taxon>
        <taxon>Arthropoda</taxon>
        <taxon>Hexapoda</taxon>
        <taxon>Insecta</taxon>
        <taxon>Pterygota</taxon>
        <taxon>Neoptera</taxon>
        <taxon>Polyneoptera</taxon>
        <taxon>Dictyoptera</taxon>
        <taxon>Blattodea</taxon>
        <taxon>Blattoidea</taxon>
        <taxon>Termitoidae</taxon>
        <taxon>Kalotermitidae</taxon>
        <taxon>Cryptotermitinae</taxon>
        <taxon>Cryptotermes</taxon>
    </lineage>
</organism>
<dbReference type="GO" id="GO:0005768">
    <property type="term" value="C:endosome"/>
    <property type="evidence" value="ECO:0007669"/>
    <property type="project" value="TreeGrafter"/>
</dbReference>
<dbReference type="Proteomes" id="UP000235965">
    <property type="component" value="Unassembled WGS sequence"/>
</dbReference>
<accession>A0A2J7QHU4</accession>
<keyword evidence="4" id="KW-1185">Reference proteome</keyword>
<dbReference type="GO" id="GO:0006897">
    <property type="term" value="P:endocytosis"/>
    <property type="evidence" value="ECO:0007669"/>
    <property type="project" value="TreeGrafter"/>
</dbReference>
<comment type="caution">
    <text evidence="3">The sequence shown here is derived from an EMBL/GenBank/DDBJ whole genome shotgun (WGS) entry which is preliminary data.</text>
</comment>
<evidence type="ECO:0000313" key="4">
    <source>
        <dbReference type="Proteomes" id="UP000235965"/>
    </source>
</evidence>
<dbReference type="PROSITE" id="PS50942">
    <property type="entry name" value="ENTH"/>
    <property type="match status" value="1"/>
</dbReference>
<dbReference type="GO" id="GO:0005543">
    <property type="term" value="F:phospholipid binding"/>
    <property type="evidence" value="ECO:0007669"/>
    <property type="project" value="TreeGrafter"/>
</dbReference>
<feature type="compositionally biased region" description="Basic and acidic residues" evidence="1">
    <location>
        <begin position="224"/>
        <end position="255"/>
    </location>
</feature>
<feature type="region of interest" description="Disordered" evidence="1">
    <location>
        <begin position="480"/>
        <end position="504"/>
    </location>
</feature>
<dbReference type="OrthoDB" id="4033880at2759"/>
<dbReference type="SUPFAM" id="SSF48464">
    <property type="entry name" value="ENTH/VHS domain"/>
    <property type="match status" value="1"/>
</dbReference>
<dbReference type="EMBL" id="NEVH01013964">
    <property type="protein sequence ID" value="PNF28160.1"/>
    <property type="molecule type" value="Genomic_DNA"/>
</dbReference>
<dbReference type="GO" id="GO:0005886">
    <property type="term" value="C:plasma membrane"/>
    <property type="evidence" value="ECO:0007669"/>
    <property type="project" value="TreeGrafter"/>
</dbReference>
<feature type="compositionally biased region" description="Basic and acidic residues" evidence="1">
    <location>
        <begin position="176"/>
        <end position="192"/>
    </location>
</feature>
<dbReference type="Gene3D" id="1.25.40.90">
    <property type="match status" value="1"/>
</dbReference>
<feature type="compositionally biased region" description="Gly residues" evidence="1">
    <location>
        <begin position="305"/>
        <end position="317"/>
    </location>
</feature>
<dbReference type="PANTHER" id="PTHR12276:SF45">
    <property type="entry name" value="CLATHRIN INTERACTOR 1"/>
    <property type="match status" value="1"/>
</dbReference>
<dbReference type="InterPro" id="IPR008942">
    <property type="entry name" value="ENTH_VHS"/>
</dbReference>
<feature type="region of interest" description="Disordered" evidence="1">
    <location>
        <begin position="167"/>
        <end position="348"/>
    </location>
</feature>
<dbReference type="GO" id="GO:0030125">
    <property type="term" value="C:clathrin vesicle coat"/>
    <property type="evidence" value="ECO:0007669"/>
    <property type="project" value="TreeGrafter"/>
</dbReference>
<gene>
    <name evidence="3" type="ORF">B7P43_G07547</name>
</gene>
<feature type="non-terminal residue" evidence="3">
    <location>
        <position position="554"/>
    </location>
</feature>
<protein>
    <recommendedName>
        <fullName evidence="2">ENTH domain-containing protein</fullName>
    </recommendedName>
</protein>
<dbReference type="SMART" id="SM00273">
    <property type="entry name" value="ENTH"/>
    <property type="match status" value="1"/>
</dbReference>
<evidence type="ECO:0000256" key="1">
    <source>
        <dbReference type="SAM" id="MobiDB-lite"/>
    </source>
</evidence>
<proteinExistence type="predicted"/>
<feature type="compositionally biased region" description="Polar residues" evidence="1">
    <location>
        <begin position="480"/>
        <end position="494"/>
    </location>
</feature>